<name>A0AA39I5D6_9BILA</name>
<keyword evidence="4" id="KW-1185">Reference proteome</keyword>
<evidence type="ECO:0000256" key="2">
    <source>
        <dbReference type="SAM" id="Phobius"/>
    </source>
</evidence>
<feature type="region of interest" description="Disordered" evidence="1">
    <location>
        <begin position="71"/>
        <end position="92"/>
    </location>
</feature>
<gene>
    <name evidence="3" type="ORF">QR680_013400</name>
</gene>
<dbReference type="Proteomes" id="UP001175271">
    <property type="component" value="Unassembled WGS sequence"/>
</dbReference>
<evidence type="ECO:0000256" key="1">
    <source>
        <dbReference type="SAM" id="MobiDB-lite"/>
    </source>
</evidence>
<organism evidence="3 4">
    <name type="scientific">Steinernema hermaphroditum</name>
    <dbReference type="NCBI Taxonomy" id="289476"/>
    <lineage>
        <taxon>Eukaryota</taxon>
        <taxon>Metazoa</taxon>
        <taxon>Ecdysozoa</taxon>
        <taxon>Nematoda</taxon>
        <taxon>Chromadorea</taxon>
        <taxon>Rhabditida</taxon>
        <taxon>Tylenchina</taxon>
        <taxon>Panagrolaimomorpha</taxon>
        <taxon>Strongyloidoidea</taxon>
        <taxon>Steinernematidae</taxon>
        <taxon>Steinernema</taxon>
    </lineage>
</organism>
<comment type="caution">
    <text evidence="3">The sequence shown here is derived from an EMBL/GenBank/DDBJ whole genome shotgun (WGS) entry which is preliminary data.</text>
</comment>
<feature type="compositionally biased region" description="Low complexity" evidence="1">
    <location>
        <begin position="377"/>
        <end position="393"/>
    </location>
</feature>
<proteinExistence type="predicted"/>
<reference evidence="3" key="1">
    <citation type="submission" date="2023-06" db="EMBL/GenBank/DDBJ databases">
        <title>Genomic analysis of the entomopathogenic nematode Steinernema hermaphroditum.</title>
        <authorList>
            <person name="Schwarz E.M."/>
            <person name="Heppert J.K."/>
            <person name="Baniya A."/>
            <person name="Schwartz H.T."/>
            <person name="Tan C.-H."/>
            <person name="Antoshechkin I."/>
            <person name="Sternberg P.W."/>
            <person name="Goodrich-Blair H."/>
            <person name="Dillman A.R."/>
        </authorList>
    </citation>
    <scope>NUCLEOTIDE SEQUENCE</scope>
    <source>
        <strain evidence="3">PS9179</strain>
        <tissue evidence="3">Whole animal</tissue>
    </source>
</reference>
<evidence type="ECO:0000313" key="3">
    <source>
        <dbReference type="EMBL" id="KAK0418147.1"/>
    </source>
</evidence>
<sequence length="426" mass="48156">MSFGAKEEGEKLKSKHRETKKSLFAESQAGSIVQREVFVDDEPFCGGKGCNFLIDCLSLVISPRLGEERQRRLASSPGVKKPPMPPTSARRRSYRTCERDLCLAVLSLLVLAFFIGLSVKAKRDFAERRHLEKGLWTEVWTDEHVPSDVKFDYFLQFAENITESLQRDFNLMMRKQAKGYGTTAYAEIVHEERKTILVRVISFLQDYATTPDSDGEESAPLVKKELRVLSLERFLSLCKALSSIAILERKDEVLFELDFYDQMADKVINSTSAQGDVLRECWRELKAKRTPGIDAECLRLLQRNEDVAEKLLEMYGEGKRTLECLPKGDRRKEVTWRVDLLLLFGLFGFLFSVAVCYSRLSTPRTPFPRRHQPPPLLTSSFPSPCPSSSSSVSNAELHADSAKEADSPPAYSPPSSPPSYSSLVLH</sequence>
<keyword evidence="2" id="KW-0472">Membrane</keyword>
<evidence type="ECO:0000313" key="4">
    <source>
        <dbReference type="Proteomes" id="UP001175271"/>
    </source>
</evidence>
<accession>A0AA39I5D6</accession>
<dbReference type="AlphaFoldDB" id="A0AA39I5D6"/>
<feature type="transmembrane region" description="Helical" evidence="2">
    <location>
        <begin position="340"/>
        <end position="360"/>
    </location>
</feature>
<dbReference type="EMBL" id="JAUCMV010000002">
    <property type="protein sequence ID" value="KAK0418147.1"/>
    <property type="molecule type" value="Genomic_DNA"/>
</dbReference>
<keyword evidence="2" id="KW-0812">Transmembrane</keyword>
<feature type="region of interest" description="Disordered" evidence="1">
    <location>
        <begin position="367"/>
        <end position="426"/>
    </location>
</feature>
<protein>
    <submittedName>
        <fullName evidence="3">Uncharacterized protein</fullName>
    </submittedName>
</protein>
<feature type="compositionally biased region" description="Basic and acidic residues" evidence="1">
    <location>
        <begin position="397"/>
        <end position="406"/>
    </location>
</feature>
<keyword evidence="2" id="KW-1133">Transmembrane helix</keyword>
<feature type="transmembrane region" description="Helical" evidence="2">
    <location>
        <begin position="101"/>
        <end position="119"/>
    </location>
</feature>